<reference evidence="2 3" key="1">
    <citation type="submission" date="2024-02" db="EMBL/GenBank/DDBJ databases">
        <title>Bacterial strain from lacustrine sediment.</title>
        <authorList>
            <person name="Petit C."/>
            <person name="Fadhlaoui K."/>
        </authorList>
    </citation>
    <scope>NUCLEOTIDE SEQUENCE [LARGE SCALE GENOMIC DNA]</scope>
    <source>
        <strain evidence="2 3">IPX-CK</strain>
    </source>
</reference>
<sequence length="517" mass="58529">MNMKIDLIITSNNIFSGLDEECFEGYICVAGNRISKIGRGMPDESIYNRAKKVIALNDEMIMPGIVDTHTFFSGYAIFHLGVDASDISTGDQLNCALAAYINEKNPIGAVFGHGWNPERLDQEAGETLLEEKYGEKPVIIFASDRGSCIMNGKAKEIYGFTSETCYPESYHRIMKEYLNDREFIESEFADYMSMMNQKGVTTVKEMGFDDFYGFTDYLKELERKDKFTLRTFFMSQPVGVPMNLKYAKRMRKMFTGEKIRFSGFNRMTDGTIASYKGELKEPYENESFSCNLEIPWSEIEDDVLAADREGFRWTLHAQGDGAVGHIADIYEKCQMEDGKLKNKHGLTDMEFTHPNDLKRLGKIGAVGEIYFQIMSLDPANVLLENMNKTIGKERGRRYWNRRNMQDAGITLCGATDLPLMITDVPEGIFYSSGGYMDGRDEPFQKENTISIPEQLKAWTIGGQKSLGMDDALGTIEEGKIADFAVFDRNLLQADIKTVRNAKVVMTIMDGKVVFEKI</sequence>
<dbReference type="InterPro" id="IPR013108">
    <property type="entry name" value="Amidohydro_3"/>
</dbReference>
<dbReference type="Gene3D" id="2.30.40.10">
    <property type="entry name" value="Urease, subunit C, domain 1"/>
    <property type="match status" value="1"/>
</dbReference>
<evidence type="ECO:0000313" key="3">
    <source>
        <dbReference type="Proteomes" id="UP001451571"/>
    </source>
</evidence>
<accession>A0ABZ3F139</accession>
<protein>
    <submittedName>
        <fullName evidence="2">Amidohydrolase family protein</fullName>
    </submittedName>
</protein>
<evidence type="ECO:0000313" key="2">
    <source>
        <dbReference type="EMBL" id="XAH75525.1"/>
    </source>
</evidence>
<dbReference type="Proteomes" id="UP001451571">
    <property type="component" value="Chromosome"/>
</dbReference>
<organism evidence="2 3">
    <name type="scientific">Kineothrix sedimenti</name>
    <dbReference type="NCBI Taxonomy" id="3123317"/>
    <lineage>
        <taxon>Bacteria</taxon>
        <taxon>Bacillati</taxon>
        <taxon>Bacillota</taxon>
        <taxon>Clostridia</taxon>
        <taxon>Lachnospirales</taxon>
        <taxon>Lachnospiraceae</taxon>
        <taxon>Kineothrix</taxon>
    </lineage>
</organism>
<dbReference type="SUPFAM" id="SSF51556">
    <property type="entry name" value="Metallo-dependent hydrolases"/>
    <property type="match status" value="1"/>
</dbReference>
<dbReference type="Gene3D" id="3.10.310.70">
    <property type="match status" value="1"/>
</dbReference>
<proteinExistence type="predicted"/>
<dbReference type="PANTHER" id="PTHR22642">
    <property type="entry name" value="IMIDAZOLONEPROPIONASE"/>
    <property type="match status" value="1"/>
</dbReference>
<dbReference type="SUPFAM" id="SSF51338">
    <property type="entry name" value="Composite domain of metallo-dependent hydrolases"/>
    <property type="match status" value="1"/>
</dbReference>
<dbReference type="EMBL" id="CP146256">
    <property type="protein sequence ID" value="XAH75525.1"/>
    <property type="molecule type" value="Genomic_DNA"/>
</dbReference>
<keyword evidence="3" id="KW-1185">Reference proteome</keyword>
<dbReference type="Pfam" id="PF07969">
    <property type="entry name" value="Amidohydro_3"/>
    <property type="match status" value="1"/>
</dbReference>
<dbReference type="InterPro" id="IPR011059">
    <property type="entry name" value="Metal-dep_hydrolase_composite"/>
</dbReference>
<dbReference type="RefSeq" id="WP_342759091.1">
    <property type="nucleotide sequence ID" value="NZ_CP146256.1"/>
</dbReference>
<name>A0ABZ3F139_9FIRM</name>
<dbReference type="PANTHER" id="PTHR22642:SF2">
    <property type="entry name" value="PROTEIN LONG AFTER FAR-RED 3"/>
    <property type="match status" value="1"/>
</dbReference>
<gene>
    <name evidence="2" type="ORF">V6984_07135</name>
</gene>
<evidence type="ECO:0000259" key="1">
    <source>
        <dbReference type="Pfam" id="PF07969"/>
    </source>
</evidence>
<dbReference type="Gene3D" id="3.20.20.140">
    <property type="entry name" value="Metal-dependent hydrolases"/>
    <property type="match status" value="1"/>
</dbReference>
<dbReference type="InterPro" id="IPR032466">
    <property type="entry name" value="Metal_Hydrolase"/>
</dbReference>
<feature type="domain" description="Amidohydrolase 3" evidence="1">
    <location>
        <begin position="52"/>
        <end position="514"/>
    </location>
</feature>